<keyword evidence="3" id="KW-0268">Exocytosis</keyword>
<comment type="caution">
    <text evidence="4">The sequence shown here is derived from an EMBL/GenBank/DDBJ whole genome shotgun (WGS) entry which is preliminary data.</text>
</comment>
<dbReference type="InterPro" id="IPR033961">
    <property type="entry name" value="Exo84"/>
</dbReference>
<name>X6MHA5_RETFI</name>
<dbReference type="GO" id="GO:0006893">
    <property type="term" value="P:Golgi to plasma membrane transport"/>
    <property type="evidence" value="ECO:0007669"/>
    <property type="project" value="TreeGrafter"/>
</dbReference>
<evidence type="ECO:0000256" key="1">
    <source>
        <dbReference type="ARBA" id="ARBA00007210"/>
    </source>
</evidence>
<dbReference type="GO" id="GO:0008104">
    <property type="term" value="P:intracellular protein localization"/>
    <property type="evidence" value="ECO:0007669"/>
    <property type="project" value="TreeGrafter"/>
</dbReference>
<dbReference type="PANTHER" id="PTHR21426:SF12">
    <property type="entry name" value="EXOCYST COMPLEX COMPONENT 8"/>
    <property type="match status" value="1"/>
</dbReference>
<dbReference type="PANTHER" id="PTHR21426">
    <property type="entry name" value="EXOCYST COMPLEX COMPONENT 8"/>
    <property type="match status" value="1"/>
</dbReference>
<comment type="similarity">
    <text evidence="1">Belongs to the EXO84 family.</text>
</comment>
<dbReference type="InterPro" id="IPR016159">
    <property type="entry name" value="Cullin_repeat-like_dom_sf"/>
</dbReference>
<proteinExistence type="inferred from homology"/>
<dbReference type="GO" id="GO:0000145">
    <property type="term" value="C:exocyst"/>
    <property type="evidence" value="ECO:0007669"/>
    <property type="project" value="InterPro"/>
</dbReference>
<dbReference type="EMBL" id="ASPP01020865">
    <property type="protein sequence ID" value="ETO13051.1"/>
    <property type="molecule type" value="Genomic_DNA"/>
</dbReference>
<sequence length="438" mass="50741">MHLKNFINEHYPDFVQCSRQLHSIDQDMSDIAKVLKGVQNVFELQQAIQFDLSLPTNLQKYKKIDKNTDISGNKSETSSTILTDTGLQDVDNETILEHLEMSPWHILEDINMLICEQKWAESIALLLVLESDISRPKTYQREIHPKHVKTIEQQISQKVDRRRLTTFLLQLGEAYYNRGINTYFQVCGTDIYAAIRRIRFRGDLKHYVFDLTKVVCGNISEIAIEYLSILKESIVLKKKDFDLHKFIRCSRAQSFAIDNSEFAEYTQIICEEKIKEDKQQETNKDNVLQQQIYHNVTSALILFTFDQIKQYMQYFSTHIFSSRVPFPKMVDCLQLCFTGFQKLETIGIDVCMHLIHHLQSAMKNILRENQNKKVEKMAKVIALDNWKSKIVVFNQTNKSGINHTVALNGLKKENTLENSPFILLPNDGISIGITKAPS</sequence>
<keyword evidence="2" id="KW-0813">Transport</keyword>
<reference evidence="4 5" key="1">
    <citation type="journal article" date="2013" name="Curr. Biol.">
        <title>The Genome of the Foraminiferan Reticulomyxa filosa.</title>
        <authorList>
            <person name="Glockner G."/>
            <person name="Hulsmann N."/>
            <person name="Schleicher M."/>
            <person name="Noegel A.A."/>
            <person name="Eichinger L."/>
            <person name="Gallinger C."/>
            <person name="Pawlowski J."/>
            <person name="Sierra R."/>
            <person name="Euteneuer U."/>
            <person name="Pillet L."/>
            <person name="Moustafa A."/>
            <person name="Platzer M."/>
            <person name="Groth M."/>
            <person name="Szafranski K."/>
            <person name="Schliwa M."/>
        </authorList>
    </citation>
    <scope>NUCLEOTIDE SEQUENCE [LARGE SCALE GENOMIC DNA]</scope>
</reference>
<evidence type="ECO:0000313" key="5">
    <source>
        <dbReference type="Proteomes" id="UP000023152"/>
    </source>
</evidence>
<evidence type="ECO:0000256" key="3">
    <source>
        <dbReference type="ARBA" id="ARBA00022483"/>
    </source>
</evidence>
<organism evidence="4 5">
    <name type="scientific">Reticulomyxa filosa</name>
    <dbReference type="NCBI Taxonomy" id="46433"/>
    <lineage>
        <taxon>Eukaryota</taxon>
        <taxon>Sar</taxon>
        <taxon>Rhizaria</taxon>
        <taxon>Retaria</taxon>
        <taxon>Foraminifera</taxon>
        <taxon>Monothalamids</taxon>
        <taxon>Reticulomyxidae</taxon>
        <taxon>Reticulomyxa</taxon>
    </lineage>
</organism>
<dbReference type="InterPro" id="IPR042560">
    <property type="entry name" value="Exo84_C_2"/>
</dbReference>
<gene>
    <name evidence="4" type="ORF">RFI_24324</name>
</gene>
<dbReference type="SUPFAM" id="SSF74788">
    <property type="entry name" value="Cullin repeat-like"/>
    <property type="match status" value="1"/>
</dbReference>
<dbReference type="Gene3D" id="1.20.58.1220">
    <property type="entry name" value="Exo84p, C-terminal helical domain"/>
    <property type="match status" value="1"/>
</dbReference>
<dbReference type="AlphaFoldDB" id="X6MHA5"/>
<evidence type="ECO:0000313" key="4">
    <source>
        <dbReference type="EMBL" id="ETO13051.1"/>
    </source>
</evidence>
<protein>
    <submittedName>
        <fullName evidence="4">Uncharacterized protein</fullName>
    </submittedName>
</protein>
<dbReference type="Proteomes" id="UP000023152">
    <property type="component" value="Unassembled WGS sequence"/>
</dbReference>
<keyword evidence="5" id="KW-1185">Reference proteome</keyword>
<dbReference type="GO" id="GO:0006887">
    <property type="term" value="P:exocytosis"/>
    <property type="evidence" value="ECO:0007669"/>
    <property type="project" value="UniProtKB-KW"/>
</dbReference>
<accession>X6MHA5</accession>
<evidence type="ECO:0000256" key="2">
    <source>
        <dbReference type="ARBA" id="ARBA00022448"/>
    </source>
</evidence>